<keyword evidence="3" id="KW-0436">Ligase</keyword>
<dbReference type="EMBL" id="VCPC01000001">
    <property type="protein sequence ID" value="TMV15523.1"/>
    <property type="molecule type" value="Genomic_DNA"/>
</dbReference>
<keyword evidence="4" id="KW-1185">Reference proteome</keyword>
<dbReference type="Proteomes" id="UP001191082">
    <property type="component" value="Unassembled WGS sequence"/>
</dbReference>
<dbReference type="SUPFAM" id="SSF56801">
    <property type="entry name" value="Acetyl-CoA synthetase-like"/>
    <property type="match status" value="1"/>
</dbReference>
<dbReference type="GO" id="GO:0016874">
    <property type="term" value="F:ligase activity"/>
    <property type="evidence" value="ECO:0007669"/>
    <property type="project" value="UniProtKB-KW"/>
</dbReference>
<evidence type="ECO:0000259" key="1">
    <source>
        <dbReference type="Pfam" id="PF00501"/>
    </source>
</evidence>
<dbReference type="InterPro" id="IPR050237">
    <property type="entry name" value="ATP-dep_AMP-bd_enzyme"/>
</dbReference>
<accession>A0ABY2XGC0</accession>
<dbReference type="InterPro" id="IPR025110">
    <property type="entry name" value="AMP-bd_C"/>
</dbReference>
<organism evidence="3 4">
    <name type="scientific">Arenibacterium halophilum</name>
    <dbReference type="NCBI Taxonomy" id="2583821"/>
    <lineage>
        <taxon>Bacteria</taxon>
        <taxon>Pseudomonadati</taxon>
        <taxon>Pseudomonadota</taxon>
        <taxon>Alphaproteobacteria</taxon>
        <taxon>Rhodobacterales</taxon>
        <taxon>Paracoccaceae</taxon>
        <taxon>Arenibacterium</taxon>
    </lineage>
</organism>
<feature type="domain" description="AMP-binding enzyme C-terminal" evidence="2">
    <location>
        <begin position="395"/>
        <end position="468"/>
    </location>
</feature>
<name>A0ABY2XGC0_9RHOB</name>
<dbReference type="InterPro" id="IPR045851">
    <property type="entry name" value="AMP-bd_C_sf"/>
</dbReference>
<dbReference type="PROSITE" id="PS00455">
    <property type="entry name" value="AMP_BINDING"/>
    <property type="match status" value="1"/>
</dbReference>
<dbReference type="PANTHER" id="PTHR43767">
    <property type="entry name" value="LONG-CHAIN-FATTY-ACID--COA LIGASE"/>
    <property type="match status" value="1"/>
</dbReference>
<sequence>MNLADALEIHAAARPDHPAVVAGDLSLSHAEFAARVQGMAAALVARGVTAGDLVGVCLRDSPEHLIANFAVVRLGAILLPMDWRWTSGEKERLADHFGARLVLAEAEETALAKTRVVVGELSGEGLAAPAVAPGGDAPLLLSLSSGTTGRPKGPCITHDHMLCRFRTHWINIGLNAADRYVSATPLYFGGGRTFAMSVLFSGGTVILFPPPFRAPDLCAELARTGATSTFLVPTQLRKLLAEGDEMLAPTRALRTLISSGAPLDPEERAELGRRICGNFIEYYASTEGGGVSISTPASRERAPDSVGRPVFAVEVQVVGDDHTPLAAGQVGRLRYRGPGVATGYYRDDEAGKDAFRDGWFYPGDLADIDAGGHIHLRGRVKDVIIRGGVNIHPSEVETVLRDHPGVTEAAVVGWPSARLGEEVAAFISVSGPVDDTALVNWCAERLASYKCPVAYFRVEDMPRNSAGKILKPELVAQLPAR</sequence>
<evidence type="ECO:0000313" key="4">
    <source>
        <dbReference type="Proteomes" id="UP001191082"/>
    </source>
</evidence>
<feature type="domain" description="AMP-dependent synthetase/ligase" evidence="1">
    <location>
        <begin position="8"/>
        <end position="345"/>
    </location>
</feature>
<reference evidence="3 4" key="1">
    <citation type="submission" date="2019-05" db="EMBL/GenBank/DDBJ databases">
        <title>Marivita sp. nov. isolated from sea sediment.</title>
        <authorList>
            <person name="Kim W."/>
        </authorList>
    </citation>
    <scope>NUCLEOTIDE SEQUENCE [LARGE SCALE GENOMIC DNA]</scope>
    <source>
        <strain evidence="3 4">CAU 1492</strain>
    </source>
</reference>
<dbReference type="InterPro" id="IPR020845">
    <property type="entry name" value="AMP-binding_CS"/>
</dbReference>
<dbReference type="Gene3D" id="3.40.50.12780">
    <property type="entry name" value="N-terminal domain of ligase-like"/>
    <property type="match status" value="1"/>
</dbReference>
<evidence type="ECO:0000313" key="3">
    <source>
        <dbReference type="EMBL" id="TMV15523.1"/>
    </source>
</evidence>
<dbReference type="PANTHER" id="PTHR43767:SF1">
    <property type="entry name" value="NONRIBOSOMAL PEPTIDE SYNTHASE PES1 (EUROFUNG)-RELATED"/>
    <property type="match status" value="1"/>
</dbReference>
<dbReference type="InterPro" id="IPR042099">
    <property type="entry name" value="ANL_N_sf"/>
</dbReference>
<evidence type="ECO:0000259" key="2">
    <source>
        <dbReference type="Pfam" id="PF13193"/>
    </source>
</evidence>
<dbReference type="Pfam" id="PF13193">
    <property type="entry name" value="AMP-binding_C"/>
    <property type="match status" value="1"/>
</dbReference>
<protein>
    <submittedName>
        <fullName evidence="3">Acyl--CoA ligase</fullName>
    </submittedName>
</protein>
<dbReference type="RefSeq" id="WP_138862868.1">
    <property type="nucleotide sequence ID" value="NZ_VCPC01000001.1"/>
</dbReference>
<dbReference type="InterPro" id="IPR000873">
    <property type="entry name" value="AMP-dep_synth/lig_dom"/>
</dbReference>
<comment type="caution">
    <text evidence="3">The sequence shown here is derived from an EMBL/GenBank/DDBJ whole genome shotgun (WGS) entry which is preliminary data.</text>
</comment>
<proteinExistence type="predicted"/>
<gene>
    <name evidence="3" type="ORF">FGK64_06105</name>
</gene>
<dbReference type="Gene3D" id="3.30.300.30">
    <property type="match status" value="1"/>
</dbReference>
<dbReference type="Pfam" id="PF00501">
    <property type="entry name" value="AMP-binding"/>
    <property type="match status" value="1"/>
</dbReference>